<evidence type="ECO:0000313" key="2">
    <source>
        <dbReference type="Proteomes" id="UP001207468"/>
    </source>
</evidence>
<comment type="caution">
    <text evidence="1">The sequence shown here is derived from an EMBL/GenBank/DDBJ whole genome shotgun (WGS) entry which is preliminary data.</text>
</comment>
<proteinExistence type="predicted"/>
<reference evidence="1" key="1">
    <citation type="submission" date="2021-03" db="EMBL/GenBank/DDBJ databases">
        <title>Evolutionary priming and transition to the ectomycorrhizal habit in an iconic lineage of mushroom-forming fungi: is preadaptation a requirement?</title>
        <authorList>
            <consortium name="DOE Joint Genome Institute"/>
            <person name="Looney B.P."/>
            <person name="Miyauchi S."/>
            <person name="Morin E."/>
            <person name="Drula E."/>
            <person name="Courty P.E."/>
            <person name="Chicoki N."/>
            <person name="Fauchery L."/>
            <person name="Kohler A."/>
            <person name="Kuo A."/>
            <person name="LaButti K."/>
            <person name="Pangilinan J."/>
            <person name="Lipzen A."/>
            <person name="Riley R."/>
            <person name="Andreopoulos W."/>
            <person name="He G."/>
            <person name="Johnson J."/>
            <person name="Barry K.W."/>
            <person name="Grigoriev I.V."/>
            <person name="Nagy L."/>
            <person name="Hibbett D."/>
            <person name="Henrissat B."/>
            <person name="Matheny P.B."/>
            <person name="Labbe J."/>
            <person name="Martin A.F."/>
        </authorList>
    </citation>
    <scope>NUCLEOTIDE SEQUENCE</scope>
    <source>
        <strain evidence="1">BPL698</strain>
    </source>
</reference>
<evidence type="ECO:0000313" key="1">
    <source>
        <dbReference type="EMBL" id="KAI9509216.1"/>
    </source>
</evidence>
<dbReference type="EMBL" id="JAGFNK010000069">
    <property type="protein sequence ID" value="KAI9509216.1"/>
    <property type="molecule type" value="Genomic_DNA"/>
</dbReference>
<dbReference type="Proteomes" id="UP001207468">
    <property type="component" value="Unassembled WGS sequence"/>
</dbReference>
<accession>A0ACC0UC61</accession>
<protein>
    <submittedName>
        <fullName evidence="1">Uncharacterized protein</fullName>
    </submittedName>
</protein>
<organism evidence="1 2">
    <name type="scientific">Russula earlei</name>
    <dbReference type="NCBI Taxonomy" id="71964"/>
    <lineage>
        <taxon>Eukaryota</taxon>
        <taxon>Fungi</taxon>
        <taxon>Dikarya</taxon>
        <taxon>Basidiomycota</taxon>
        <taxon>Agaricomycotina</taxon>
        <taxon>Agaricomycetes</taxon>
        <taxon>Russulales</taxon>
        <taxon>Russulaceae</taxon>
        <taxon>Russula</taxon>
    </lineage>
</organism>
<keyword evidence="2" id="KW-1185">Reference proteome</keyword>
<gene>
    <name evidence="1" type="ORF">F5148DRAFT_978647</name>
</gene>
<name>A0ACC0UC61_9AGAM</name>
<sequence>MVERRQPNSKRLSWKKAVYGGGPSKDRDKDQTPSPLAPPQEGVELLSYNSHSLSSSVASLPSSASAFQQLPAPPNTSASRTNSVSDTSSPASSRPSTPLFSRWSSSSILTKQQADPNGLERTPSRPDSTKGGHTPETGASRISGSFGRKSFSSMMGGLSSLSLSRSTAEDGRGRSHSKMTKGDNGHRARSSSNASRAGQDDSTFTLRSRSMSPFRFRRPRTRDPSPNVGALAQSDVESDTDSTRRGGSYISDDESQGDADWDNGSDSESEQAVDDQFDPVTEANTEANSLVAADVAEPDPLEIADPLGEGVNVVVPPEPYFPTTLNHTSSRNPRRRKSTRPDPLPLQTGRPAFQRDRCTISLTQGDPERALRESGRRSRRYVIASDLSDESRYAVEWGIGTVLRDGDEMYVTLQLTSTYAVDPSSSNPGERATKLRSQQERQGLAYILCRQATSLLQRTRLNVTISCQAWHAKNARHMVLDIVDHVEPEMLIVGSRGLGHLKGILLGSTSHYLIQKCSVPVMVARRRLKRPPRRSAHLAKHRARVSLAEAAGVERVTQRVDEEVAHMRDQIERSEDRESERMRVQEEGRGEGVDEEGEPVTEVEGSAYGPARSSSLMSS</sequence>